<dbReference type="InterPro" id="IPR050680">
    <property type="entry name" value="YpeA/RimI_acetyltransf"/>
</dbReference>
<dbReference type="SUPFAM" id="SSF55729">
    <property type="entry name" value="Acyl-CoA N-acyltransferases (Nat)"/>
    <property type="match status" value="1"/>
</dbReference>
<evidence type="ECO:0000259" key="3">
    <source>
        <dbReference type="PROSITE" id="PS51186"/>
    </source>
</evidence>
<protein>
    <submittedName>
        <fullName evidence="4">Ribosomal protein S18 acetylase RimI-like enzyme</fullName>
    </submittedName>
</protein>
<dbReference type="PANTHER" id="PTHR43420:SF12">
    <property type="entry name" value="N-ACETYLTRANSFERASE DOMAIN-CONTAINING PROTEIN"/>
    <property type="match status" value="1"/>
</dbReference>
<name>A0A7W7VHR9_9PSEU</name>
<dbReference type="PROSITE" id="PS51186">
    <property type="entry name" value="GNAT"/>
    <property type="match status" value="1"/>
</dbReference>
<dbReference type="GO" id="GO:0016747">
    <property type="term" value="F:acyltransferase activity, transferring groups other than amino-acyl groups"/>
    <property type="evidence" value="ECO:0007669"/>
    <property type="project" value="InterPro"/>
</dbReference>
<keyword evidence="5" id="KW-1185">Reference proteome</keyword>
<dbReference type="InterPro" id="IPR000182">
    <property type="entry name" value="GNAT_dom"/>
</dbReference>
<evidence type="ECO:0000256" key="1">
    <source>
        <dbReference type="ARBA" id="ARBA00022679"/>
    </source>
</evidence>
<evidence type="ECO:0000313" key="5">
    <source>
        <dbReference type="Proteomes" id="UP000520767"/>
    </source>
</evidence>
<keyword evidence="4" id="KW-0689">Ribosomal protein</keyword>
<dbReference type="RefSeq" id="WP_221464651.1">
    <property type="nucleotide sequence ID" value="NZ_JACHJQ010000008.1"/>
</dbReference>
<keyword evidence="2" id="KW-0012">Acyltransferase</keyword>
<dbReference type="EMBL" id="JACHJQ010000008">
    <property type="protein sequence ID" value="MBB4910711.1"/>
    <property type="molecule type" value="Genomic_DNA"/>
</dbReference>
<reference evidence="4 5" key="1">
    <citation type="submission" date="2020-08" db="EMBL/GenBank/DDBJ databases">
        <title>Genomic Encyclopedia of Type Strains, Phase III (KMG-III): the genomes of soil and plant-associated and newly described type strains.</title>
        <authorList>
            <person name="Whitman W."/>
        </authorList>
    </citation>
    <scope>NUCLEOTIDE SEQUENCE [LARGE SCALE GENOMIC DNA]</scope>
    <source>
        <strain evidence="4 5">CECT 8960</strain>
    </source>
</reference>
<dbReference type="PANTHER" id="PTHR43420">
    <property type="entry name" value="ACETYLTRANSFERASE"/>
    <property type="match status" value="1"/>
</dbReference>
<proteinExistence type="predicted"/>
<organism evidence="4 5">
    <name type="scientific">Actinophytocola algeriensis</name>
    <dbReference type="NCBI Taxonomy" id="1768010"/>
    <lineage>
        <taxon>Bacteria</taxon>
        <taxon>Bacillati</taxon>
        <taxon>Actinomycetota</taxon>
        <taxon>Actinomycetes</taxon>
        <taxon>Pseudonocardiales</taxon>
        <taxon>Pseudonocardiaceae</taxon>
    </lineage>
</organism>
<dbReference type="Proteomes" id="UP000520767">
    <property type="component" value="Unassembled WGS sequence"/>
</dbReference>
<accession>A0A7W7VHR9</accession>
<dbReference type="AlphaFoldDB" id="A0A7W7VHR9"/>
<dbReference type="InterPro" id="IPR016181">
    <property type="entry name" value="Acyl_CoA_acyltransferase"/>
</dbReference>
<dbReference type="Pfam" id="PF24553">
    <property type="entry name" value="Rv0428c_C"/>
    <property type="match status" value="1"/>
</dbReference>
<evidence type="ECO:0000256" key="2">
    <source>
        <dbReference type="ARBA" id="ARBA00023315"/>
    </source>
</evidence>
<gene>
    <name evidence="4" type="ORF">FHR82_006970</name>
</gene>
<feature type="domain" description="N-acetyltransferase" evidence="3">
    <location>
        <begin position="112"/>
        <end position="254"/>
    </location>
</feature>
<dbReference type="CDD" id="cd04301">
    <property type="entry name" value="NAT_SF"/>
    <property type="match status" value="1"/>
</dbReference>
<keyword evidence="1" id="KW-0808">Transferase</keyword>
<sequence>MLDDLMRAGWPALEEVEVDGWVARFSGGVTQRANSVVPLREPGDLEAALDRVERLYAARGLPVVFQLGPSAAPAGLDDVLAARGYVFGSPTSIQVAAVHAVAADAVPGPDGVEISDVPSDEWLDLWWQVDGRGDQSALAVAGKILLGGAAVYATVRDSGGVAAVGRLALVGEWGGVYCMAVRPSARRRGHGAAVLSGLLRAGRARGITRAWLHVRAENTAALSLYRQAGFTETSRYHYRSHRGQEPVEHVHPEP</sequence>
<dbReference type="Gene3D" id="3.40.630.30">
    <property type="match status" value="1"/>
</dbReference>
<comment type="caution">
    <text evidence="4">The sequence shown here is derived from an EMBL/GenBank/DDBJ whole genome shotgun (WGS) entry which is preliminary data.</text>
</comment>
<evidence type="ECO:0000313" key="4">
    <source>
        <dbReference type="EMBL" id="MBB4910711.1"/>
    </source>
</evidence>
<dbReference type="InterPro" id="IPR056935">
    <property type="entry name" value="Rv0428c-like_C"/>
</dbReference>
<keyword evidence="4" id="KW-0687">Ribonucleoprotein</keyword>
<dbReference type="GO" id="GO:0005840">
    <property type="term" value="C:ribosome"/>
    <property type="evidence" value="ECO:0007669"/>
    <property type="project" value="UniProtKB-KW"/>
</dbReference>